<dbReference type="EMBL" id="BAABRV010000005">
    <property type="protein sequence ID" value="GAA5533871.1"/>
    <property type="molecule type" value="Genomic_DNA"/>
</dbReference>
<proteinExistence type="predicted"/>
<accession>A0ABP9XG25</accession>
<organism evidence="1 2">
    <name type="scientific">Deinococcus aluminii</name>
    <dbReference type="NCBI Taxonomy" id="1656885"/>
    <lineage>
        <taxon>Bacteria</taxon>
        <taxon>Thermotogati</taxon>
        <taxon>Deinococcota</taxon>
        <taxon>Deinococci</taxon>
        <taxon>Deinococcales</taxon>
        <taxon>Deinococcaceae</taxon>
        <taxon>Deinococcus</taxon>
    </lineage>
</organism>
<name>A0ABP9XG25_9DEIO</name>
<dbReference type="Proteomes" id="UP001404956">
    <property type="component" value="Unassembled WGS sequence"/>
</dbReference>
<gene>
    <name evidence="1" type="ORF">Dalu01_02279</name>
</gene>
<evidence type="ECO:0000313" key="2">
    <source>
        <dbReference type="Proteomes" id="UP001404956"/>
    </source>
</evidence>
<reference evidence="1 2" key="1">
    <citation type="submission" date="2024-02" db="EMBL/GenBank/DDBJ databases">
        <title>Deinococcus aluminii NBRC 112889.</title>
        <authorList>
            <person name="Ichikawa N."/>
            <person name="Katano-Makiyama Y."/>
            <person name="Hidaka K."/>
        </authorList>
    </citation>
    <scope>NUCLEOTIDE SEQUENCE [LARGE SCALE GENOMIC DNA]</scope>
    <source>
        <strain evidence="1 2">NBRC 112889</strain>
    </source>
</reference>
<sequence>MPITFREWLREQAKLHGHLGHLCDCLLEDLEDGDADVEDLLTNNPFQETGSGLDELEDWDARDAIRAAYARLS</sequence>
<evidence type="ECO:0000313" key="1">
    <source>
        <dbReference type="EMBL" id="GAA5533871.1"/>
    </source>
</evidence>
<protein>
    <submittedName>
        <fullName evidence="1">Uncharacterized protein</fullName>
    </submittedName>
</protein>
<comment type="caution">
    <text evidence="1">The sequence shown here is derived from an EMBL/GenBank/DDBJ whole genome shotgun (WGS) entry which is preliminary data.</text>
</comment>
<dbReference type="RefSeq" id="WP_345454678.1">
    <property type="nucleotide sequence ID" value="NZ_BAABRV010000005.1"/>
</dbReference>
<keyword evidence="2" id="KW-1185">Reference proteome</keyword>